<feature type="transmembrane region" description="Helical" evidence="1">
    <location>
        <begin position="248"/>
        <end position="270"/>
    </location>
</feature>
<name>A0A075G4F1_9EURY</name>
<keyword evidence="1" id="KW-1133">Transmembrane helix</keyword>
<feature type="transmembrane region" description="Helical" evidence="1">
    <location>
        <begin position="447"/>
        <end position="466"/>
    </location>
</feature>
<organism evidence="3">
    <name type="scientific">uncultured marine group II/III euryarchaeote KM3_101_E02</name>
    <dbReference type="NCBI Taxonomy" id="1457843"/>
    <lineage>
        <taxon>Archaea</taxon>
        <taxon>Methanobacteriati</taxon>
        <taxon>Methanobacteriota</taxon>
        <taxon>environmental samples</taxon>
    </lineage>
</organism>
<feature type="transmembrane region" description="Helical" evidence="1">
    <location>
        <begin position="290"/>
        <end position="313"/>
    </location>
</feature>
<proteinExistence type="predicted"/>
<dbReference type="AlphaFoldDB" id="A0A075G4F1"/>
<evidence type="ECO:0000259" key="2">
    <source>
        <dbReference type="Pfam" id="PF01970"/>
    </source>
</evidence>
<feature type="transmembrane region" description="Helical" evidence="1">
    <location>
        <begin position="12"/>
        <end position="31"/>
    </location>
</feature>
<feature type="transmembrane region" description="Helical" evidence="1">
    <location>
        <begin position="38"/>
        <end position="61"/>
    </location>
</feature>
<dbReference type="EMBL" id="KF900548">
    <property type="protein sequence ID" value="AIE98910.1"/>
    <property type="molecule type" value="Genomic_DNA"/>
</dbReference>
<feature type="transmembrane region" description="Helical" evidence="1">
    <location>
        <begin position="502"/>
        <end position="519"/>
    </location>
</feature>
<dbReference type="InterPro" id="IPR002823">
    <property type="entry name" value="DUF112_TM"/>
</dbReference>
<accession>A0A075G4F1</accession>
<feature type="domain" description="DUF112" evidence="2">
    <location>
        <begin position="15"/>
        <end position="323"/>
    </location>
</feature>
<dbReference type="PANTHER" id="PTHR42204">
    <property type="entry name" value="INTEGRAL MEMBRANE PROTEIN"/>
    <property type="match status" value="1"/>
</dbReference>
<feature type="transmembrane region" description="Helical" evidence="1">
    <location>
        <begin position="478"/>
        <end position="496"/>
    </location>
</feature>
<keyword evidence="1" id="KW-0812">Transmembrane</keyword>
<feature type="transmembrane region" description="Helical" evidence="1">
    <location>
        <begin position="146"/>
        <end position="168"/>
    </location>
</feature>
<protein>
    <submittedName>
        <fullName evidence="3">Putative dehydrogenase</fullName>
    </submittedName>
</protein>
<feature type="transmembrane region" description="Helical" evidence="1">
    <location>
        <begin position="112"/>
        <end position="131"/>
    </location>
</feature>
<evidence type="ECO:0000256" key="1">
    <source>
        <dbReference type="SAM" id="Phobius"/>
    </source>
</evidence>
<feature type="transmembrane region" description="Helical" evidence="1">
    <location>
        <begin position="216"/>
        <end position="236"/>
    </location>
</feature>
<reference evidence="3" key="1">
    <citation type="journal article" date="2014" name="Genome Biol. Evol.">
        <title>Pangenome evidence for extensive interdomain horizontal transfer affecting lineage core and shell genes in uncultured planktonic thaumarchaeota and euryarchaeota.</title>
        <authorList>
            <person name="Deschamps P."/>
            <person name="Zivanovic Y."/>
            <person name="Moreira D."/>
            <person name="Rodriguez-Valera F."/>
            <person name="Lopez-Garcia P."/>
        </authorList>
    </citation>
    <scope>NUCLEOTIDE SEQUENCE</scope>
</reference>
<dbReference type="Pfam" id="PF01970">
    <property type="entry name" value="TctA"/>
    <property type="match status" value="2"/>
</dbReference>
<evidence type="ECO:0000313" key="3">
    <source>
        <dbReference type="EMBL" id="AIE98910.1"/>
    </source>
</evidence>
<feature type="domain" description="DUF112" evidence="2">
    <location>
        <begin position="390"/>
        <end position="529"/>
    </location>
</feature>
<feature type="transmembrane region" description="Helical" evidence="1">
    <location>
        <begin position="396"/>
        <end position="417"/>
    </location>
</feature>
<sequence length="551" mass="59809">MDPWVLDFGWLIGSYLFGIMLGCLTGLIPGFHVNNVALIALSLSPVAVAIGIPLDAVAGIIVACGTVHTFLNYIPSALVGAPDDNMALALLPGHRMLISGQAAQGVAYSARGSQMGMLMSIPLLIVARLLFGEDPGLGLYESSRDVLPWLLLIISIFLIMTETTRLAWPEWIQRLTSRLVLPLPRKIEFNIPIGKFNIHRRWENLDLRLGSSSRTAGMLAATFFFLLTGFYGWAVFELPGRSPIGMPSATLLFPGLAGLFGIANLIDIYVTTSEIPPQEANWEMPPMKPLAIPTFLSAIVSSVMAILPGMTAAQATVVVMSMRNLWGRLTDPDYIPADFEHGIQPGFTPKASPLDVDDLDELSDEEREIFEEVLTEAGVSPDLDLGAQSQQQDLEVIAVLSSVNTAVTVMVLGFLYMVGRPRSGAALALNMMYPIDMWNAVEPPADFIRLLGITIASGLFAVPVMIKVGKGMLKMHEIVPLRTLVFSVTGFIAILVWLSTGWIGLGVLIIGTAMGLMPPRIGIRRSHAMGIILVPIMMYTFAREFDGFGFI</sequence>
<keyword evidence="1" id="KW-0472">Membrane</keyword>
<dbReference type="PANTHER" id="PTHR42204:SF1">
    <property type="entry name" value="INTEGRAL MEMBRANE PROTEIN"/>
    <property type="match status" value="1"/>
</dbReference>